<dbReference type="OrthoDB" id="17977at2759"/>
<dbReference type="PANTHER" id="PTHR11960:SF66">
    <property type="entry name" value="EUKARYOTIC TRANSLATION INITIATION FACTOR 4E TYPE 3"/>
    <property type="match status" value="1"/>
</dbReference>
<dbReference type="SUPFAM" id="SSF55418">
    <property type="entry name" value="eIF4e-like"/>
    <property type="match status" value="1"/>
</dbReference>
<dbReference type="GO" id="GO:0000340">
    <property type="term" value="F:RNA 7-methylguanosine cap binding"/>
    <property type="evidence" value="ECO:0007669"/>
    <property type="project" value="TreeGrafter"/>
</dbReference>
<keyword evidence="1 5" id="KW-0396">Initiation factor</keyword>
<dbReference type="GO" id="GO:0003743">
    <property type="term" value="F:translation initiation factor activity"/>
    <property type="evidence" value="ECO:0007669"/>
    <property type="project" value="UniProtKB-KW"/>
</dbReference>
<dbReference type="GO" id="GO:0006417">
    <property type="term" value="P:regulation of translation"/>
    <property type="evidence" value="ECO:0007669"/>
    <property type="project" value="UniProtKB-KW"/>
</dbReference>
<gene>
    <name evidence="6" type="primary">eif4e3</name>
    <name evidence="6" type="ORF">Anas_08808</name>
</gene>
<keyword evidence="7" id="KW-1185">Reference proteome</keyword>
<organism evidence="6 7">
    <name type="scientific">Armadillidium nasatum</name>
    <dbReference type="NCBI Taxonomy" id="96803"/>
    <lineage>
        <taxon>Eukaryota</taxon>
        <taxon>Metazoa</taxon>
        <taxon>Ecdysozoa</taxon>
        <taxon>Arthropoda</taxon>
        <taxon>Crustacea</taxon>
        <taxon>Multicrustacea</taxon>
        <taxon>Malacostraca</taxon>
        <taxon>Eumalacostraca</taxon>
        <taxon>Peracarida</taxon>
        <taxon>Isopoda</taxon>
        <taxon>Oniscidea</taxon>
        <taxon>Crinocheta</taxon>
        <taxon>Armadillidiidae</taxon>
        <taxon>Armadillidium</taxon>
    </lineage>
</organism>
<reference evidence="6 7" key="1">
    <citation type="journal article" date="2019" name="PLoS Biol.">
        <title>Sex chromosomes control vertical transmission of feminizing Wolbachia symbionts in an isopod.</title>
        <authorList>
            <person name="Becking T."/>
            <person name="Chebbi M.A."/>
            <person name="Giraud I."/>
            <person name="Moumen B."/>
            <person name="Laverre T."/>
            <person name="Caubet Y."/>
            <person name="Peccoud J."/>
            <person name="Gilbert C."/>
            <person name="Cordaux R."/>
        </authorList>
    </citation>
    <scope>NUCLEOTIDE SEQUENCE [LARGE SCALE GENOMIC DNA]</scope>
    <source>
        <strain evidence="6">ANa2</strain>
        <tissue evidence="6">Whole body excluding digestive tract and cuticle</tissue>
    </source>
</reference>
<name>A0A5N5TFK7_9CRUS</name>
<keyword evidence="4 5" id="KW-0648">Protein biosynthesis</keyword>
<dbReference type="Proteomes" id="UP000326759">
    <property type="component" value="Unassembled WGS sequence"/>
</dbReference>
<dbReference type="Pfam" id="PF01652">
    <property type="entry name" value="IF4E"/>
    <property type="match status" value="1"/>
</dbReference>
<dbReference type="EMBL" id="SEYY01002046">
    <property type="protein sequence ID" value="KAB7504979.1"/>
    <property type="molecule type" value="Genomic_DNA"/>
</dbReference>
<evidence type="ECO:0000256" key="2">
    <source>
        <dbReference type="ARBA" id="ARBA00022845"/>
    </source>
</evidence>
<evidence type="ECO:0000256" key="4">
    <source>
        <dbReference type="ARBA" id="ARBA00022917"/>
    </source>
</evidence>
<evidence type="ECO:0000256" key="3">
    <source>
        <dbReference type="ARBA" id="ARBA00022884"/>
    </source>
</evidence>
<dbReference type="InterPro" id="IPR023398">
    <property type="entry name" value="TIF_eIF4e-like"/>
</dbReference>
<dbReference type="AlphaFoldDB" id="A0A5N5TFK7"/>
<sequence>MSSPISTANGCNYDNNVTEFVNQGYDKGNNFVYDSGHRHQVYSDNGCDNSDHANGVIPADSKNCNAQNYENFQELPIGTSPNLAPSAYDQLYSSEQSQGMPLHTPWTFWIDKTVRGSTAAEYLANLKKVYRVSTIESFWGVYHNIPRVDEISPRYSYHLMRGDRRPMWEDEINQPGEDDICGVSVSVKDREDLVQVWNTDCSLVESATVLEKVHSLVPDVNFFAEFYKPHQAHHAFEGDKKSPSPTSRP</sequence>
<keyword evidence="2" id="KW-0810">Translation regulation</keyword>
<protein>
    <submittedName>
        <fullName evidence="6">Eukaryotic translation initiation factor 4E type 3</fullName>
    </submittedName>
</protein>
<dbReference type="GO" id="GO:0016281">
    <property type="term" value="C:eukaryotic translation initiation factor 4F complex"/>
    <property type="evidence" value="ECO:0007669"/>
    <property type="project" value="TreeGrafter"/>
</dbReference>
<dbReference type="Gene3D" id="3.30.760.10">
    <property type="entry name" value="RNA Cap, Translation Initiation Factor Eif4e"/>
    <property type="match status" value="2"/>
</dbReference>
<comment type="similarity">
    <text evidence="5">Belongs to the eukaryotic initiation factor 4E family.</text>
</comment>
<evidence type="ECO:0000256" key="5">
    <source>
        <dbReference type="RuleBase" id="RU004374"/>
    </source>
</evidence>
<accession>A0A5N5TFK7</accession>
<proteinExistence type="inferred from homology"/>
<dbReference type="PANTHER" id="PTHR11960">
    <property type="entry name" value="EUKARYOTIC TRANSLATION INITIATION FACTOR 4E RELATED"/>
    <property type="match status" value="1"/>
</dbReference>
<comment type="caution">
    <text evidence="6">The sequence shown here is derived from an EMBL/GenBank/DDBJ whole genome shotgun (WGS) entry which is preliminary data.</text>
</comment>
<evidence type="ECO:0000313" key="7">
    <source>
        <dbReference type="Proteomes" id="UP000326759"/>
    </source>
</evidence>
<evidence type="ECO:0000256" key="1">
    <source>
        <dbReference type="ARBA" id="ARBA00022540"/>
    </source>
</evidence>
<evidence type="ECO:0000313" key="6">
    <source>
        <dbReference type="EMBL" id="KAB7504979.1"/>
    </source>
</evidence>
<dbReference type="InterPro" id="IPR001040">
    <property type="entry name" value="TIF_eIF_4E"/>
</dbReference>
<keyword evidence="3 5" id="KW-0694">RNA-binding</keyword>